<dbReference type="OrthoDB" id="3234968at2759"/>
<comment type="subcellular location">
    <subcellularLocation>
        <location evidence="1">Membrane</location>
        <topology evidence="1">Single-pass membrane protein</topology>
    </subcellularLocation>
</comment>
<evidence type="ECO:0000256" key="2">
    <source>
        <dbReference type="ARBA" id="ARBA00022692"/>
    </source>
</evidence>
<evidence type="ECO:0000256" key="6">
    <source>
        <dbReference type="SAM" id="Phobius"/>
    </source>
</evidence>
<evidence type="ECO:0008006" key="9">
    <source>
        <dbReference type="Google" id="ProtNLM"/>
    </source>
</evidence>
<feature type="region of interest" description="Disordered" evidence="5">
    <location>
        <begin position="191"/>
        <end position="233"/>
    </location>
</feature>
<name>A0A9P6JWL0_9AGAR</name>
<keyword evidence="3 6" id="KW-1133">Transmembrane helix</keyword>
<dbReference type="GO" id="GO:0071944">
    <property type="term" value="C:cell periphery"/>
    <property type="evidence" value="ECO:0007669"/>
    <property type="project" value="UniProtKB-ARBA"/>
</dbReference>
<organism evidence="7 8">
    <name type="scientific">Crepidotus variabilis</name>
    <dbReference type="NCBI Taxonomy" id="179855"/>
    <lineage>
        <taxon>Eukaryota</taxon>
        <taxon>Fungi</taxon>
        <taxon>Dikarya</taxon>
        <taxon>Basidiomycota</taxon>
        <taxon>Agaricomycotina</taxon>
        <taxon>Agaricomycetes</taxon>
        <taxon>Agaricomycetidae</taxon>
        <taxon>Agaricales</taxon>
        <taxon>Agaricineae</taxon>
        <taxon>Crepidotaceae</taxon>
        <taxon>Crepidotus</taxon>
    </lineage>
</organism>
<evidence type="ECO:0000256" key="5">
    <source>
        <dbReference type="SAM" id="MobiDB-lite"/>
    </source>
</evidence>
<keyword evidence="2 6" id="KW-0812">Transmembrane</keyword>
<feature type="compositionally biased region" description="Polar residues" evidence="5">
    <location>
        <begin position="416"/>
        <end position="438"/>
    </location>
</feature>
<dbReference type="Gene3D" id="2.60.120.260">
    <property type="entry name" value="Galactose-binding domain-like"/>
    <property type="match status" value="1"/>
</dbReference>
<dbReference type="AlphaFoldDB" id="A0A9P6JWL0"/>
<feature type="compositionally biased region" description="Low complexity" evidence="5">
    <location>
        <begin position="441"/>
        <end position="460"/>
    </location>
</feature>
<feature type="compositionally biased region" description="Basic and acidic residues" evidence="5">
    <location>
        <begin position="462"/>
        <end position="472"/>
    </location>
</feature>
<feature type="region of interest" description="Disordered" evidence="5">
    <location>
        <begin position="330"/>
        <end position="472"/>
    </location>
</feature>
<keyword evidence="4 6" id="KW-0472">Membrane</keyword>
<evidence type="ECO:0000256" key="1">
    <source>
        <dbReference type="ARBA" id="ARBA00004167"/>
    </source>
</evidence>
<evidence type="ECO:0000256" key="4">
    <source>
        <dbReference type="ARBA" id="ARBA00023136"/>
    </source>
</evidence>
<evidence type="ECO:0000313" key="8">
    <source>
        <dbReference type="Proteomes" id="UP000807306"/>
    </source>
</evidence>
<sequence>MVAHLPPDSHEASIHKSPIAFRRRYSVPSPIPFLSVICILYTSLSLINPAVFSVDAANVTVDDGDGRIAYAPAGAWAKSAQTSLNYGDSHMLTQNPTATATFIFKGTAIYFLSPLWPYKVNTAVALDDAPPVLIDLVDHSRPDAGQGPETVGSEVVWSVSGLENTQHTLHISVGAGQTFAIVDGLVYTDPSLSPSSQSPQSGSGSNPTTTGRILASSTSGSSNAASTSGSSDKHSPIPIALGTLFGVLGILIIIGAVWYFCRKRRRPISEAWTEGSYGGPGGANSHPGYAYGGPAGSYGHQLPPQAHGVNGQYDYSQFGYGLNGAPPPSFYAPSYHGQPSQGPSSYQGVGPNRAPNRYQPGYTLSTITEKSTPQMADGNRTMPGTPRSGVGALGTTGVGAHSPASQQSDLGYYTAPGSSAGQYSPAQPGSAGQHSPAQAAQVYSAGPVQQQQQSVGKQSSRTSEKRRGQSKG</sequence>
<protein>
    <recommendedName>
        <fullName evidence="9">Transmembrane protein</fullName>
    </recommendedName>
</protein>
<keyword evidence="8" id="KW-1185">Reference proteome</keyword>
<dbReference type="Proteomes" id="UP000807306">
    <property type="component" value="Unassembled WGS sequence"/>
</dbReference>
<gene>
    <name evidence="7" type="ORF">CPB83DRAFT_889107</name>
</gene>
<feature type="compositionally biased region" description="Low complexity" evidence="5">
    <location>
        <begin position="191"/>
        <end position="205"/>
    </location>
</feature>
<feature type="transmembrane region" description="Helical" evidence="6">
    <location>
        <begin position="239"/>
        <end position="261"/>
    </location>
</feature>
<dbReference type="InterPro" id="IPR051694">
    <property type="entry name" value="Immunoregulatory_rcpt-like"/>
</dbReference>
<proteinExistence type="predicted"/>
<reference evidence="7" key="1">
    <citation type="submission" date="2020-11" db="EMBL/GenBank/DDBJ databases">
        <authorList>
            <consortium name="DOE Joint Genome Institute"/>
            <person name="Ahrendt S."/>
            <person name="Riley R."/>
            <person name="Andreopoulos W."/>
            <person name="Labutti K."/>
            <person name="Pangilinan J."/>
            <person name="Ruiz-Duenas F.J."/>
            <person name="Barrasa J.M."/>
            <person name="Sanchez-Garcia M."/>
            <person name="Camarero S."/>
            <person name="Miyauchi S."/>
            <person name="Serrano A."/>
            <person name="Linde D."/>
            <person name="Babiker R."/>
            <person name="Drula E."/>
            <person name="Ayuso-Fernandez I."/>
            <person name="Pacheco R."/>
            <person name="Padilla G."/>
            <person name="Ferreira P."/>
            <person name="Barriuso J."/>
            <person name="Kellner H."/>
            <person name="Castanera R."/>
            <person name="Alfaro M."/>
            <person name="Ramirez L."/>
            <person name="Pisabarro A.G."/>
            <person name="Kuo A."/>
            <person name="Tritt A."/>
            <person name="Lipzen A."/>
            <person name="He G."/>
            <person name="Yan M."/>
            <person name="Ng V."/>
            <person name="Cullen D."/>
            <person name="Martin F."/>
            <person name="Rosso M.-N."/>
            <person name="Henrissat B."/>
            <person name="Hibbett D."/>
            <person name="Martinez A.T."/>
            <person name="Grigoriev I.V."/>
        </authorList>
    </citation>
    <scope>NUCLEOTIDE SEQUENCE</scope>
    <source>
        <strain evidence="7">CBS 506.95</strain>
    </source>
</reference>
<evidence type="ECO:0000313" key="7">
    <source>
        <dbReference type="EMBL" id="KAF9535204.1"/>
    </source>
</evidence>
<dbReference type="PANTHER" id="PTHR15549">
    <property type="entry name" value="PAIRED IMMUNOGLOBULIN-LIKE TYPE 2 RECEPTOR"/>
    <property type="match status" value="1"/>
</dbReference>
<evidence type="ECO:0000256" key="3">
    <source>
        <dbReference type="ARBA" id="ARBA00022989"/>
    </source>
</evidence>
<dbReference type="GO" id="GO:0016020">
    <property type="term" value="C:membrane"/>
    <property type="evidence" value="ECO:0007669"/>
    <property type="project" value="UniProtKB-SubCell"/>
</dbReference>
<comment type="caution">
    <text evidence="7">The sequence shown here is derived from an EMBL/GenBank/DDBJ whole genome shotgun (WGS) entry which is preliminary data.</text>
</comment>
<feature type="compositionally biased region" description="Polar residues" evidence="5">
    <location>
        <begin position="362"/>
        <end position="374"/>
    </location>
</feature>
<feature type="compositionally biased region" description="Low complexity" evidence="5">
    <location>
        <begin position="215"/>
        <end position="230"/>
    </location>
</feature>
<accession>A0A9P6JWL0</accession>
<feature type="compositionally biased region" description="Polar residues" evidence="5">
    <location>
        <begin position="337"/>
        <end position="347"/>
    </location>
</feature>
<dbReference type="EMBL" id="MU157825">
    <property type="protein sequence ID" value="KAF9535204.1"/>
    <property type="molecule type" value="Genomic_DNA"/>
</dbReference>
<dbReference type="PANTHER" id="PTHR15549:SF26">
    <property type="entry name" value="AXIAL BUDDING PATTERN PROTEIN 2-RELATED"/>
    <property type="match status" value="1"/>
</dbReference>